<protein>
    <recommendedName>
        <fullName evidence="4">TonB-dependent receptor plug domain-containing protein</fullName>
    </recommendedName>
</protein>
<evidence type="ECO:0000256" key="1">
    <source>
        <dbReference type="SAM" id="SignalP"/>
    </source>
</evidence>
<accession>A0ABX0QG07</accession>
<reference evidence="2" key="1">
    <citation type="submission" date="2024-05" db="EMBL/GenBank/DDBJ databases">
        <authorList>
            <person name="Jung D.-H."/>
        </authorList>
    </citation>
    <scope>NUCLEOTIDE SEQUENCE</scope>
    <source>
        <strain evidence="2">JA-25</strain>
    </source>
</reference>
<evidence type="ECO:0008006" key="4">
    <source>
        <dbReference type="Google" id="ProtNLM"/>
    </source>
</evidence>
<dbReference type="RefSeq" id="WP_166690774.1">
    <property type="nucleotide sequence ID" value="NZ_WAEL01000001.1"/>
</dbReference>
<evidence type="ECO:0000313" key="2">
    <source>
        <dbReference type="EMBL" id="NID09014.1"/>
    </source>
</evidence>
<feature type="chain" id="PRO_5046875616" description="TonB-dependent receptor plug domain-containing protein" evidence="1">
    <location>
        <begin position="21"/>
        <end position="130"/>
    </location>
</feature>
<gene>
    <name evidence="2" type="ORF">F7231_02425</name>
</gene>
<dbReference type="EMBL" id="WAEL01000001">
    <property type="protein sequence ID" value="NID09014.1"/>
    <property type="molecule type" value="Genomic_DNA"/>
</dbReference>
<name>A0ABX0QG07_9BACT</name>
<proteinExistence type="predicted"/>
<dbReference type="Proteomes" id="UP000606008">
    <property type="component" value="Unassembled WGS sequence"/>
</dbReference>
<organism evidence="2 3">
    <name type="scientific">Fibrivirga algicola</name>
    <dbReference type="NCBI Taxonomy" id="2950420"/>
    <lineage>
        <taxon>Bacteria</taxon>
        <taxon>Pseudomonadati</taxon>
        <taxon>Bacteroidota</taxon>
        <taxon>Cytophagia</taxon>
        <taxon>Cytophagales</taxon>
        <taxon>Spirosomataceae</taxon>
        <taxon>Fibrivirga</taxon>
    </lineage>
</organism>
<feature type="signal peptide" evidence="1">
    <location>
        <begin position="1"/>
        <end position="20"/>
    </location>
</feature>
<sequence length="130" mass="14130">MKTFLSLLSCSLLYITATKAQTTLSLTDPLKDRVSTRLAAPVSIPAVPVSRGIMCDCGPTKPEDQPVVLVDGERSTLASMRSLDLRTIETVDLSHDEKLIQVYGDLAKNGVIYVTLKKPATSQLKTQQPD</sequence>
<comment type="caution">
    <text evidence="2">The sequence shown here is derived from an EMBL/GenBank/DDBJ whole genome shotgun (WGS) entry which is preliminary data.</text>
</comment>
<keyword evidence="1" id="KW-0732">Signal</keyword>
<evidence type="ECO:0000313" key="3">
    <source>
        <dbReference type="Proteomes" id="UP000606008"/>
    </source>
</evidence>
<keyword evidence="3" id="KW-1185">Reference proteome</keyword>